<proteinExistence type="predicted"/>
<dbReference type="PANTHER" id="PTHR31395:SF23">
    <property type="entry name" value="GEO05642P1"/>
    <property type="match status" value="1"/>
</dbReference>
<feature type="region of interest" description="Disordered" evidence="5">
    <location>
        <begin position="129"/>
        <end position="212"/>
    </location>
</feature>
<comment type="caution">
    <text evidence="8">The sequence shown here is derived from an EMBL/GenBank/DDBJ whole genome shotgun (WGS) entry which is preliminary data.</text>
</comment>
<keyword evidence="4 6" id="KW-0472">Membrane</keyword>
<name>A0AAW0TPZ6_SCYPA</name>
<dbReference type="InterPro" id="IPR053891">
    <property type="entry name" value="Shisa_N"/>
</dbReference>
<evidence type="ECO:0000313" key="8">
    <source>
        <dbReference type="EMBL" id="KAK8389570.1"/>
    </source>
</evidence>
<gene>
    <name evidence="8" type="ORF">O3P69_008933</name>
</gene>
<evidence type="ECO:0000256" key="2">
    <source>
        <dbReference type="ARBA" id="ARBA00022692"/>
    </source>
</evidence>
<dbReference type="EMBL" id="JARAKH010000027">
    <property type="protein sequence ID" value="KAK8389568.1"/>
    <property type="molecule type" value="Genomic_DNA"/>
</dbReference>
<keyword evidence="3 6" id="KW-1133">Transmembrane helix</keyword>
<dbReference type="PANTHER" id="PTHR31395">
    <property type="entry name" value="SHISA"/>
    <property type="match status" value="1"/>
</dbReference>
<evidence type="ECO:0000256" key="5">
    <source>
        <dbReference type="SAM" id="MobiDB-lite"/>
    </source>
</evidence>
<evidence type="ECO:0000256" key="6">
    <source>
        <dbReference type="SAM" id="Phobius"/>
    </source>
</evidence>
<feature type="domain" description="Shisa N-terminal" evidence="7">
    <location>
        <begin position="17"/>
        <end position="61"/>
    </location>
</feature>
<reference evidence="8 9" key="1">
    <citation type="submission" date="2023-03" db="EMBL/GenBank/DDBJ databases">
        <title>High-quality genome of Scylla paramamosain provides insights in environmental adaptation.</title>
        <authorList>
            <person name="Zhang L."/>
        </authorList>
    </citation>
    <scope>NUCLEOTIDE SEQUENCE [LARGE SCALE GENOMIC DNA]</scope>
    <source>
        <strain evidence="8">LZ_2023a</strain>
        <tissue evidence="8">Muscle</tissue>
    </source>
</reference>
<dbReference type="InterPro" id="IPR026910">
    <property type="entry name" value="Shisa"/>
</dbReference>
<protein>
    <recommendedName>
        <fullName evidence="7">Shisa N-terminal domain-containing protein</fullName>
    </recommendedName>
</protein>
<evidence type="ECO:0000256" key="3">
    <source>
        <dbReference type="ARBA" id="ARBA00022989"/>
    </source>
</evidence>
<organism evidence="8 9">
    <name type="scientific">Scylla paramamosain</name>
    <name type="common">Mud crab</name>
    <dbReference type="NCBI Taxonomy" id="85552"/>
    <lineage>
        <taxon>Eukaryota</taxon>
        <taxon>Metazoa</taxon>
        <taxon>Ecdysozoa</taxon>
        <taxon>Arthropoda</taxon>
        <taxon>Crustacea</taxon>
        <taxon>Multicrustacea</taxon>
        <taxon>Malacostraca</taxon>
        <taxon>Eumalacostraca</taxon>
        <taxon>Eucarida</taxon>
        <taxon>Decapoda</taxon>
        <taxon>Pleocyemata</taxon>
        <taxon>Brachyura</taxon>
        <taxon>Eubrachyura</taxon>
        <taxon>Portunoidea</taxon>
        <taxon>Portunidae</taxon>
        <taxon>Portuninae</taxon>
        <taxon>Scylla</taxon>
    </lineage>
</organism>
<dbReference type="Pfam" id="PF13908">
    <property type="entry name" value="Shisa_N"/>
    <property type="match status" value="1"/>
</dbReference>
<evidence type="ECO:0000313" key="9">
    <source>
        <dbReference type="Proteomes" id="UP001487740"/>
    </source>
</evidence>
<dbReference type="GO" id="GO:0016020">
    <property type="term" value="C:membrane"/>
    <property type="evidence" value="ECO:0007669"/>
    <property type="project" value="UniProtKB-SubCell"/>
</dbReference>
<keyword evidence="9" id="KW-1185">Reference proteome</keyword>
<feature type="compositionally biased region" description="Basic and acidic residues" evidence="5">
    <location>
        <begin position="163"/>
        <end position="177"/>
    </location>
</feature>
<dbReference type="EMBL" id="JARAKH010000027">
    <property type="protein sequence ID" value="KAK8389570.1"/>
    <property type="molecule type" value="Genomic_DNA"/>
</dbReference>
<sequence>MAHPIPMQEDHQVLGEEYCSGYIDTFGKWSNGFPCPRQDNDQPVYCCGTDNYKYCCNKKDMHALSHDIPQLPLVLGVVFGVAVAVVVIVVVSCFHCSCCLLYKKRQPTNGGPLYQMHCPSTASGVANMYSFSGTTTPSETPRSLSRASSRSHGTVESGSTSNHHVDHNRLLEGDEGRSGLPTFSADSRGLSHRPVSMSDRSSTVSDGGPGPVELPPPYCAPHSTLVAVRTATTALGPRPVSPPYPPSSNPYVISGGEGGYASGPLATFPQTFLSPASPARPLTIRAPHSLTQSFAPALTPTTRPCSTAHIIHTTHPGADDHLYTATKF</sequence>
<comment type="subcellular location">
    <subcellularLocation>
        <location evidence="1">Membrane</location>
    </subcellularLocation>
</comment>
<keyword evidence="2 6" id="KW-0812">Transmembrane</keyword>
<feature type="transmembrane region" description="Helical" evidence="6">
    <location>
        <begin position="73"/>
        <end position="102"/>
    </location>
</feature>
<evidence type="ECO:0000259" key="7">
    <source>
        <dbReference type="Pfam" id="PF13908"/>
    </source>
</evidence>
<evidence type="ECO:0000256" key="4">
    <source>
        <dbReference type="ARBA" id="ARBA00023136"/>
    </source>
</evidence>
<dbReference type="Proteomes" id="UP001487740">
    <property type="component" value="Unassembled WGS sequence"/>
</dbReference>
<feature type="compositionally biased region" description="Polar residues" evidence="5">
    <location>
        <begin position="129"/>
        <end position="162"/>
    </location>
</feature>
<evidence type="ECO:0000256" key="1">
    <source>
        <dbReference type="ARBA" id="ARBA00004370"/>
    </source>
</evidence>
<accession>A0AAW0TPZ6</accession>
<dbReference type="AlphaFoldDB" id="A0AAW0TPZ6"/>